<evidence type="ECO:0000313" key="3">
    <source>
        <dbReference type="Proteomes" id="UP001180825"/>
    </source>
</evidence>
<organism evidence="2 3">
    <name type="scientific">Roseateles asaccharophilus</name>
    <dbReference type="NCBI Taxonomy" id="582607"/>
    <lineage>
        <taxon>Bacteria</taxon>
        <taxon>Pseudomonadati</taxon>
        <taxon>Pseudomonadota</taxon>
        <taxon>Betaproteobacteria</taxon>
        <taxon>Burkholderiales</taxon>
        <taxon>Sphaerotilaceae</taxon>
        <taxon>Roseateles</taxon>
    </lineage>
</organism>
<evidence type="ECO:0008006" key="4">
    <source>
        <dbReference type="Google" id="ProtNLM"/>
    </source>
</evidence>
<proteinExistence type="predicted"/>
<gene>
    <name evidence="2" type="ORF">J2X21_005054</name>
</gene>
<dbReference type="Proteomes" id="UP001180825">
    <property type="component" value="Unassembled WGS sequence"/>
</dbReference>
<accession>A0ABU2AF97</accession>
<dbReference type="InterPro" id="IPR013424">
    <property type="entry name" value="Ice-binding_C"/>
</dbReference>
<evidence type="ECO:0000256" key="1">
    <source>
        <dbReference type="SAM" id="SignalP"/>
    </source>
</evidence>
<comment type="caution">
    <text evidence="2">The sequence shown here is derived from an EMBL/GenBank/DDBJ whole genome shotgun (WGS) entry which is preliminary data.</text>
</comment>
<feature type="chain" id="PRO_5046314643" description="PEP-CTERM sorting domain-containing protein" evidence="1">
    <location>
        <begin position="25"/>
        <end position="334"/>
    </location>
</feature>
<name>A0ABU2AF97_9BURK</name>
<dbReference type="NCBIfam" id="TIGR02595">
    <property type="entry name" value="PEP_CTERM"/>
    <property type="match status" value="1"/>
</dbReference>
<feature type="signal peptide" evidence="1">
    <location>
        <begin position="1"/>
        <end position="24"/>
    </location>
</feature>
<sequence length="334" mass="34291">MQLLRPTLLALSLAAMLTPRPAAADVAPPALPISIPDLSNLWGLELNQWYIGGNAVVAGSIIDGNLSQAVDWRFLPSAAELTRSIEDSQTSGSKLGSAFARVSPTSLGASASARDPLNAASASTVSVGYSVISYWAMLDQDTAFKFNIQLNGQLRTLGERAGDPGRSGAAVAALALGSTTGMSTAEYVATMEAAGLGALAEGVDADAALLQLSTLKSSTQTHLDAFGAQTDTITTSLDVHASLQVTSHGTQINCDKPISPACGRYFYSFSVLLFTGAQNGGVADFSHSLAVTGVSLDGGATLPFNAVSPVPEPAPALMLTLGLAGLALRRRNAR</sequence>
<dbReference type="EMBL" id="JAVDXV010000012">
    <property type="protein sequence ID" value="MDR7335887.1"/>
    <property type="molecule type" value="Genomic_DNA"/>
</dbReference>
<keyword evidence="1" id="KW-0732">Signal</keyword>
<evidence type="ECO:0000313" key="2">
    <source>
        <dbReference type="EMBL" id="MDR7335887.1"/>
    </source>
</evidence>
<protein>
    <recommendedName>
        <fullName evidence="4">PEP-CTERM sorting domain-containing protein</fullName>
    </recommendedName>
</protein>
<reference evidence="2 3" key="1">
    <citation type="submission" date="2023-07" db="EMBL/GenBank/DDBJ databases">
        <title>Sorghum-associated microbial communities from plants grown in Nebraska, USA.</title>
        <authorList>
            <person name="Schachtman D."/>
        </authorList>
    </citation>
    <scope>NUCLEOTIDE SEQUENCE [LARGE SCALE GENOMIC DNA]</scope>
    <source>
        <strain evidence="2 3">BE316</strain>
    </source>
</reference>
<keyword evidence="3" id="KW-1185">Reference proteome</keyword>
<dbReference type="RefSeq" id="WP_310332888.1">
    <property type="nucleotide sequence ID" value="NZ_JAVDXV010000012.1"/>
</dbReference>